<dbReference type="OrthoDB" id="924592at2"/>
<dbReference type="Proteomes" id="UP000216429">
    <property type="component" value="Unassembled WGS sequence"/>
</dbReference>
<comment type="similarity">
    <text evidence="1">Belongs to the LDH2/MDH2 oxidoreductase family.</text>
</comment>
<dbReference type="Pfam" id="PF02615">
    <property type="entry name" value="Ldh_2"/>
    <property type="match status" value="1"/>
</dbReference>
<comment type="caution">
    <text evidence="3">The sequence shown here is derived from an EMBL/GenBank/DDBJ whole genome shotgun (WGS) entry which is preliminary data.</text>
</comment>
<dbReference type="PANTHER" id="PTHR11091">
    <property type="entry name" value="OXIDOREDUCTASE-RELATED"/>
    <property type="match status" value="1"/>
</dbReference>
<evidence type="ECO:0000313" key="4">
    <source>
        <dbReference type="Proteomes" id="UP000216429"/>
    </source>
</evidence>
<evidence type="ECO:0000313" key="3">
    <source>
        <dbReference type="EMBL" id="OZI70944.1"/>
    </source>
</evidence>
<dbReference type="Gene3D" id="3.30.1370.60">
    <property type="entry name" value="Hypothetical oxidoreductase yiak, domain 2"/>
    <property type="match status" value="1"/>
</dbReference>
<keyword evidence="2" id="KW-0560">Oxidoreductase</keyword>
<accession>A0A261V9W1</accession>
<proteinExistence type="inferred from homology"/>
<name>A0A261V9W1_9BORD</name>
<keyword evidence="4" id="KW-1185">Reference proteome</keyword>
<evidence type="ECO:0000256" key="2">
    <source>
        <dbReference type="ARBA" id="ARBA00023002"/>
    </source>
</evidence>
<dbReference type="PANTHER" id="PTHR11091:SF0">
    <property type="entry name" value="MALATE DEHYDROGENASE"/>
    <property type="match status" value="1"/>
</dbReference>
<organism evidence="3 4">
    <name type="scientific">Bordetella genomosp. 12</name>
    <dbReference type="NCBI Taxonomy" id="463035"/>
    <lineage>
        <taxon>Bacteria</taxon>
        <taxon>Pseudomonadati</taxon>
        <taxon>Pseudomonadota</taxon>
        <taxon>Betaproteobacteria</taxon>
        <taxon>Burkholderiales</taxon>
        <taxon>Alcaligenaceae</taxon>
        <taxon>Bordetella</taxon>
    </lineage>
</organism>
<dbReference type="SUPFAM" id="SSF89733">
    <property type="entry name" value="L-sulfolactate dehydrogenase-like"/>
    <property type="match status" value="1"/>
</dbReference>
<dbReference type="RefSeq" id="WP_094814154.1">
    <property type="nucleotide sequence ID" value="NZ_NEVU01000003.1"/>
</dbReference>
<dbReference type="Gene3D" id="3.30.60.50">
    <property type="entry name" value="Hypothetical oxidoreductase yiak, domain 3"/>
    <property type="match status" value="1"/>
</dbReference>
<gene>
    <name evidence="3" type="ORF">CAL22_13680</name>
</gene>
<dbReference type="InterPro" id="IPR036111">
    <property type="entry name" value="Mal/L-sulfo/L-lacto_DH-like_sf"/>
</dbReference>
<dbReference type="EMBL" id="NEVU01000003">
    <property type="protein sequence ID" value="OZI70944.1"/>
    <property type="molecule type" value="Genomic_DNA"/>
</dbReference>
<dbReference type="GO" id="GO:0016491">
    <property type="term" value="F:oxidoreductase activity"/>
    <property type="evidence" value="ECO:0007669"/>
    <property type="project" value="UniProtKB-KW"/>
</dbReference>
<protein>
    <submittedName>
        <fullName evidence="3">Dehydrogenase</fullName>
    </submittedName>
</protein>
<reference evidence="4" key="1">
    <citation type="submission" date="2017-05" db="EMBL/GenBank/DDBJ databases">
        <title>Complete and WGS of Bordetella genogroups.</title>
        <authorList>
            <person name="Spilker T."/>
            <person name="Lipuma J."/>
        </authorList>
    </citation>
    <scope>NUCLEOTIDE SEQUENCE [LARGE SCALE GENOMIC DNA]</scope>
    <source>
        <strain evidence="4">AU6712</strain>
    </source>
</reference>
<dbReference type="Gene3D" id="1.10.1530.10">
    <property type="match status" value="1"/>
</dbReference>
<sequence length="335" mass="35188">MKSTITIGVETASHVAQTVLHRAGVPPGNAAVQTELLIEAELRGRASHGLLRLPRIVERIANGVIDPVTRGESHWKKEALLEVDGMRGLGPVVAFRALEQIGERAAKTGVAAAVIRNNNHIGMLALYAEHVARRGQALIGLSTSEALVHPWGGRRAMLGTNPIAIGVPAEPAPFVMDMATGLISMGKVHDYAHRNLPLEPGWALDAEGEPTVDAQAAKQGAIAPFGQAKGYALGLAFEVLVGSLTASAMGREVQGTLDSTQVCNKGDVFIVMEPASGVGAAVAAYLDEIRRCTPAKADAPVVVPGDGARRRRAANVERGISMATDVWNTLERLAA</sequence>
<dbReference type="InterPro" id="IPR043144">
    <property type="entry name" value="Mal/L-sulf/L-lact_DH-like_ah"/>
</dbReference>
<dbReference type="InterPro" id="IPR003767">
    <property type="entry name" value="Malate/L-lactate_DH-like"/>
</dbReference>
<evidence type="ECO:0000256" key="1">
    <source>
        <dbReference type="ARBA" id="ARBA00006056"/>
    </source>
</evidence>
<dbReference type="InterPro" id="IPR043143">
    <property type="entry name" value="Mal/L-sulf/L-lact_DH-like_NADP"/>
</dbReference>
<dbReference type="AlphaFoldDB" id="A0A261V9W1"/>